<comment type="caution">
    <text evidence="7">The sequence shown here is derived from an EMBL/GenBank/DDBJ whole genome shotgun (WGS) entry which is preliminary data.</text>
</comment>
<dbReference type="PANTHER" id="PTHR43370:SF1">
    <property type="entry name" value="GUANOSINE ABC TRANSPORTER PERMEASE PROTEIN NUPQ"/>
    <property type="match status" value="1"/>
</dbReference>
<dbReference type="PANTHER" id="PTHR43370">
    <property type="entry name" value="SUGAR ABC TRANSPORTER INTEGRAL MEMBRANE PROTEIN-RELATED"/>
    <property type="match status" value="1"/>
</dbReference>
<protein>
    <submittedName>
        <fullName evidence="7">Sugar ABC transporter permease</fullName>
    </submittedName>
</protein>
<proteinExistence type="predicted"/>
<keyword evidence="5 6" id="KW-0472">Membrane</keyword>
<keyword evidence="3 6" id="KW-0812">Transmembrane</keyword>
<evidence type="ECO:0000313" key="8">
    <source>
        <dbReference type="Proteomes" id="UP000075320"/>
    </source>
</evidence>
<evidence type="ECO:0000313" key="7">
    <source>
        <dbReference type="EMBL" id="KYG67079.1"/>
    </source>
</evidence>
<evidence type="ECO:0000256" key="6">
    <source>
        <dbReference type="SAM" id="Phobius"/>
    </source>
</evidence>
<feature type="transmembrane region" description="Helical" evidence="6">
    <location>
        <begin position="179"/>
        <end position="201"/>
    </location>
</feature>
<dbReference type="RefSeq" id="WP_061834656.1">
    <property type="nucleotide sequence ID" value="NZ_LUKE01000001.1"/>
</dbReference>
<dbReference type="OrthoDB" id="5293086at2"/>
<evidence type="ECO:0000256" key="4">
    <source>
        <dbReference type="ARBA" id="ARBA00022989"/>
    </source>
</evidence>
<keyword evidence="4 6" id="KW-1133">Transmembrane helix</keyword>
<evidence type="ECO:0000256" key="2">
    <source>
        <dbReference type="ARBA" id="ARBA00022475"/>
    </source>
</evidence>
<feature type="transmembrane region" description="Helical" evidence="6">
    <location>
        <begin position="260"/>
        <end position="279"/>
    </location>
</feature>
<feature type="transmembrane region" description="Helical" evidence="6">
    <location>
        <begin position="40"/>
        <end position="59"/>
    </location>
</feature>
<accession>A0A150WS34</accession>
<evidence type="ECO:0000256" key="1">
    <source>
        <dbReference type="ARBA" id="ARBA00004651"/>
    </source>
</evidence>
<feature type="transmembrane region" description="Helical" evidence="6">
    <location>
        <begin position="92"/>
        <end position="109"/>
    </location>
</feature>
<keyword evidence="2" id="KW-1003">Cell membrane</keyword>
<organism evidence="7 8">
    <name type="scientific">Bdellovibrio bacteriovorus</name>
    <dbReference type="NCBI Taxonomy" id="959"/>
    <lineage>
        <taxon>Bacteria</taxon>
        <taxon>Pseudomonadati</taxon>
        <taxon>Bdellovibrionota</taxon>
        <taxon>Bdellovibrionia</taxon>
        <taxon>Bdellovibrionales</taxon>
        <taxon>Pseudobdellovibrionaceae</taxon>
        <taxon>Bdellovibrio</taxon>
    </lineage>
</organism>
<reference evidence="7 8" key="1">
    <citation type="submission" date="2016-03" db="EMBL/GenBank/DDBJ databases">
        <authorList>
            <person name="Ploux O."/>
        </authorList>
    </citation>
    <scope>NUCLEOTIDE SEQUENCE [LARGE SCALE GENOMIC DNA]</scope>
    <source>
        <strain evidence="7 8">R0</strain>
    </source>
</reference>
<dbReference type="InterPro" id="IPR001851">
    <property type="entry name" value="ABC_transp_permease"/>
</dbReference>
<feature type="transmembrane region" description="Helical" evidence="6">
    <location>
        <begin position="213"/>
        <end position="240"/>
    </location>
</feature>
<dbReference type="GO" id="GO:0022857">
    <property type="term" value="F:transmembrane transporter activity"/>
    <property type="evidence" value="ECO:0007669"/>
    <property type="project" value="InterPro"/>
</dbReference>
<name>A0A150WS34_BDEBC</name>
<comment type="subcellular location">
    <subcellularLocation>
        <location evidence="1">Cell membrane</location>
        <topology evidence="1">Multi-pass membrane protein</topology>
    </subcellularLocation>
</comment>
<evidence type="ECO:0000256" key="5">
    <source>
        <dbReference type="ARBA" id="ARBA00023136"/>
    </source>
</evidence>
<feature type="transmembrane region" description="Helical" evidence="6">
    <location>
        <begin position="129"/>
        <end position="149"/>
    </location>
</feature>
<dbReference type="CDD" id="cd06580">
    <property type="entry name" value="TM_PBP1_transp_TpRbsC_like"/>
    <property type="match status" value="1"/>
</dbReference>
<feature type="transmembrane region" description="Helical" evidence="6">
    <location>
        <begin position="66"/>
        <end position="86"/>
    </location>
</feature>
<dbReference type="GO" id="GO:0005886">
    <property type="term" value="C:plasma membrane"/>
    <property type="evidence" value="ECO:0007669"/>
    <property type="project" value="UniProtKB-SubCell"/>
</dbReference>
<keyword evidence="8" id="KW-1185">Reference proteome</keyword>
<dbReference type="EMBL" id="LUKE01000001">
    <property type="protein sequence ID" value="KYG67079.1"/>
    <property type="molecule type" value="Genomic_DNA"/>
</dbReference>
<dbReference type="Pfam" id="PF02653">
    <property type="entry name" value="BPD_transp_2"/>
    <property type="match status" value="1"/>
</dbReference>
<gene>
    <name evidence="7" type="ORF">AZI86_08690</name>
</gene>
<dbReference type="Proteomes" id="UP000075320">
    <property type="component" value="Unassembled WGS sequence"/>
</dbReference>
<dbReference type="AlphaFoldDB" id="A0A150WS34"/>
<evidence type="ECO:0000256" key="3">
    <source>
        <dbReference type="ARBA" id="ARBA00022692"/>
    </source>
</evidence>
<sequence length="292" mass="31368">MEYILLVSAFALATLRLATPLIFAAMGGLMSERSGVINLALEGFMLMGAFTGAVVGYYFESAWAGWFAAGAVGLMIGLLYAFFVIALKAEQVITGMAFNLLVMGLIPFLTKILFNSTGSTPSLLVDDRFTFEPTIMAIAMVGLIAWWLYKTRSGLWVLFAGEHPEALATSGVSPAKVRWMAVTLSGFIAAWGGASLSLFLASSYSPMMTSGRGYMALAALIFGKWKPIPALMACLFFAFVDALQMRLQGLHIGSFEVPVQFIQILPYVVTVVALAGFIGKSQAPKALGQELH</sequence>